<keyword evidence="3" id="KW-1185">Reference proteome</keyword>
<gene>
    <name evidence="2" type="ORF">PNWB_v1c0160</name>
</gene>
<comment type="caution">
    <text evidence="2">The sequence shown here is derived from an EMBL/GenBank/DDBJ whole genome shotgun (WGS) entry which is preliminary data.</text>
</comment>
<name>A0ABN0J8H9_PEWBP</name>
<dbReference type="Proteomes" id="UP000014082">
    <property type="component" value="Unassembled WGS sequence"/>
</dbReference>
<dbReference type="RefSeq" id="WP_004994546.1">
    <property type="nucleotide sequence ID" value="NZ_AMWZ01000001.1"/>
</dbReference>
<feature type="coiled-coil region" evidence="1">
    <location>
        <begin position="133"/>
        <end position="160"/>
    </location>
</feature>
<protein>
    <submittedName>
        <fullName evidence="2">Effector, AYWB SAP45-like protein</fullName>
    </submittedName>
</protein>
<organism evidence="2 3">
    <name type="scientific">Peanut witches'-broom phytoplasma NTU2011</name>
    <dbReference type="NCBI Taxonomy" id="1163385"/>
    <lineage>
        <taxon>Bacteria</taxon>
        <taxon>Bacillati</taxon>
        <taxon>Mycoplasmatota</taxon>
        <taxon>Mollicutes</taxon>
        <taxon>Acholeplasmatales</taxon>
        <taxon>Acholeplasmataceae</taxon>
        <taxon>Candidatus Phytoplasma</taxon>
        <taxon>16SrII (Peanut WB group)</taxon>
    </lineage>
</organism>
<proteinExistence type="predicted"/>
<reference evidence="2 3" key="1">
    <citation type="journal article" date="2013" name="PLoS ONE">
        <title>Comparative analysis of the peanut witches'-broom phytoplasma genome reveals horizontal transfer of potential mobile units and effectors.</title>
        <authorList>
            <person name="Chung W.C."/>
            <person name="Chen L.L."/>
            <person name="Lo W.S."/>
            <person name="Lin C.P."/>
            <person name="Kuo C.H."/>
        </authorList>
    </citation>
    <scope>NUCLEOTIDE SEQUENCE [LARGE SCALE GENOMIC DNA]</scope>
    <source>
        <strain evidence="2 3">NTU2011</strain>
    </source>
</reference>
<accession>A0ABN0J8H9</accession>
<keyword evidence="1" id="KW-0175">Coiled coil</keyword>
<dbReference type="EMBL" id="AMWZ01000001">
    <property type="protein sequence ID" value="EMR14796.1"/>
    <property type="molecule type" value="Genomic_DNA"/>
</dbReference>
<sequence>MVIYQNKLYFLLLFLVGYLGLFLLINIHPVMAMDGYNPNDPHSIKNEILKISSKRDNISKKILHFNKLNLNPYNLIRQSKDLAQNMTDLYKRIAHLNALNCINQKIWQYSYERNQIAIKIFSLSGLYQDTTMIEELNKKHQEIIQKIQNLNQKYFHLQNELNANL</sequence>
<evidence type="ECO:0000256" key="1">
    <source>
        <dbReference type="SAM" id="Coils"/>
    </source>
</evidence>
<evidence type="ECO:0000313" key="3">
    <source>
        <dbReference type="Proteomes" id="UP000014082"/>
    </source>
</evidence>
<evidence type="ECO:0000313" key="2">
    <source>
        <dbReference type="EMBL" id="EMR14796.1"/>
    </source>
</evidence>